<evidence type="ECO:0000313" key="20">
    <source>
        <dbReference type="Proteomes" id="UP001056384"/>
    </source>
</evidence>
<evidence type="ECO:0000259" key="18">
    <source>
        <dbReference type="Pfam" id="PF20684"/>
    </source>
</evidence>
<evidence type="ECO:0000256" key="15">
    <source>
        <dbReference type="SAM" id="Phobius"/>
    </source>
</evidence>
<comment type="similarity">
    <text evidence="4">Belongs to the RBT5 family.</text>
</comment>
<gene>
    <name evidence="19" type="ORF">Slin15195_G123980</name>
</gene>
<feature type="domain" description="Rhodopsin" evidence="18">
    <location>
        <begin position="140"/>
        <end position="372"/>
    </location>
</feature>
<proteinExistence type="inferred from homology"/>
<keyword evidence="10 15" id="KW-0472">Membrane</keyword>
<evidence type="ECO:0000259" key="17">
    <source>
        <dbReference type="Pfam" id="PF05730"/>
    </source>
</evidence>
<evidence type="ECO:0000256" key="12">
    <source>
        <dbReference type="ARBA" id="ARBA00023288"/>
    </source>
</evidence>
<evidence type="ECO:0000313" key="19">
    <source>
        <dbReference type="EMBL" id="USW59079.1"/>
    </source>
</evidence>
<keyword evidence="6" id="KW-0325">Glycoprotein</keyword>
<sequence>MKLLWSLLALFATLGACQDADQQDQLARALELLQQMPECARTCLLEAVAAAGVTAGNIDLASSCSNTAATESIELCATSTCTIREQLTSKNITETLCNRPVREASPISIASIIGGSFAIVAYLLRVASKIYFPCQTGARIDNDLWWDDITITFAMALIIPITVLSNVLTGLGIGKDVWTVPFDNLTEALKVYFYDELLYLLALPTIKIAILCTYLRIFPTKQFRTLVFVAIGLNVAYAITFFLITVFQCDPVPLAWTHWDQEQPGRCNNINAQSWASAALNIILDLIVVILPMPMLWKMNLNPRKKFLVMLMFGVGLFVTFVSILRLRLLVKFGDSKNLTYDYKQVGYWTVIEVDTALVCACMPGIRNLIRRAFPKLMGQSVGASSGLAASGLSGRTAVGSGIDKDGTEVFVRPRHSDDDHFIPLENISTQRVNETDSAQVHTNPLNHGRNFSRPLSPPESAWRDWNGDTKQRPLSPT</sequence>
<evidence type="ECO:0000256" key="4">
    <source>
        <dbReference type="ARBA" id="ARBA00010031"/>
    </source>
</evidence>
<dbReference type="GO" id="GO:0005576">
    <property type="term" value="C:extracellular region"/>
    <property type="evidence" value="ECO:0007669"/>
    <property type="project" value="UniProtKB-SubCell"/>
</dbReference>
<keyword evidence="9 15" id="KW-1133">Transmembrane helix</keyword>
<feature type="transmembrane region" description="Helical" evidence="15">
    <location>
        <begin position="346"/>
        <end position="366"/>
    </location>
</feature>
<evidence type="ECO:0000256" key="8">
    <source>
        <dbReference type="ARBA" id="ARBA00022729"/>
    </source>
</evidence>
<dbReference type="InterPro" id="IPR008427">
    <property type="entry name" value="Extracellular_membr_CFEM_dom"/>
</dbReference>
<evidence type="ECO:0000256" key="9">
    <source>
        <dbReference type="ARBA" id="ARBA00022989"/>
    </source>
</evidence>
<feature type="transmembrane region" description="Helical" evidence="15">
    <location>
        <begin position="275"/>
        <end position="295"/>
    </location>
</feature>
<dbReference type="GO" id="GO:0098552">
    <property type="term" value="C:side of membrane"/>
    <property type="evidence" value="ECO:0007669"/>
    <property type="project" value="UniProtKB-KW"/>
</dbReference>
<evidence type="ECO:0000256" key="3">
    <source>
        <dbReference type="ARBA" id="ARBA00004613"/>
    </source>
</evidence>
<feature type="compositionally biased region" description="Basic and acidic residues" evidence="14">
    <location>
        <begin position="462"/>
        <end position="472"/>
    </location>
</feature>
<organism evidence="19 20">
    <name type="scientific">Septoria linicola</name>
    <dbReference type="NCBI Taxonomy" id="215465"/>
    <lineage>
        <taxon>Eukaryota</taxon>
        <taxon>Fungi</taxon>
        <taxon>Dikarya</taxon>
        <taxon>Ascomycota</taxon>
        <taxon>Pezizomycotina</taxon>
        <taxon>Dothideomycetes</taxon>
        <taxon>Dothideomycetidae</taxon>
        <taxon>Mycosphaerellales</taxon>
        <taxon>Mycosphaerellaceae</taxon>
        <taxon>Septoria</taxon>
    </lineage>
</organism>
<feature type="region of interest" description="Disordered" evidence="14">
    <location>
        <begin position="422"/>
        <end position="478"/>
    </location>
</feature>
<feature type="compositionally biased region" description="Polar residues" evidence="14">
    <location>
        <begin position="427"/>
        <end position="446"/>
    </location>
</feature>
<feature type="signal peptide" evidence="16">
    <location>
        <begin position="1"/>
        <end position="17"/>
    </location>
</feature>
<feature type="transmembrane region" description="Helical" evidence="15">
    <location>
        <begin position="197"/>
        <end position="218"/>
    </location>
</feature>
<evidence type="ECO:0000256" key="5">
    <source>
        <dbReference type="ARBA" id="ARBA00022525"/>
    </source>
</evidence>
<dbReference type="AlphaFoldDB" id="A0A9Q9B192"/>
<keyword evidence="7 15" id="KW-0812">Transmembrane</keyword>
<dbReference type="Proteomes" id="UP001056384">
    <property type="component" value="Chromosome 12"/>
</dbReference>
<dbReference type="PANTHER" id="PTHR33048">
    <property type="entry name" value="PTH11-LIKE INTEGRAL MEMBRANE PROTEIN (AFU_ORTHOLOGUE AFUA_5G11245)"/>
    <property type="match status" value="1"/>
</dbReference>
<dbReference type="InterPro" id="IPR052337">
    <property type="entry name" value="SAT4-like"/>
</dbReference>
<dbReference type="Pfam" id="PF05730">
    <property type="entry name" value="CFEM"/>
    <property type="match status" value="1"/>
</dbReference>
<dbReference type="Pfam" id="PF20684">
    <property type="entry name" value="Fung_rhodopsin"/>
    <property type="match status" value="1"/>
</dbReference>
<evidence type="ECO:0000256" key="13">
    <source>
        <dbReference type="ARBA" id="ARBA00038359"/>
    </source>
</evidence>
<name>A0A9Q9B192_9PEZI</name>
<feature type="transmembrane region" description="Helical" evidence="15">
    <location>
        <begin position="104"/>
        <end position="124"/>
    </location>
</feature>
<evidence type="ECO:0000256" key="11">
    <source>
        <dbReference type="ARBA" id="ARBA00023157"/>
    </source>
</evidence>
<evidence type="ECO:0000256" key="10">
    <source>
        <dbReference type="ARBA" id="ARBA00023136"/>
    </source>
</evidence>
<keyword evidence="6" id="KW-0336">GPI-anchor</keyword>
<keyword evidence="20" id="KW-1185">Reference proteome</keyword>
<comment type="similarity">
    <text evidence="13">Belongs to the SAT4 family.</text>
</comment>
<dbReference type="InterPro" id="IPR049326">
    <property type="entry name" value="Rhodopsin_dom_fungi"/>
</dbReference>
<feature type="transmembrane region" description="Helical" evidence="15">
    <location>
        <begin position="225"/>
        <end position="247"/>
    </location>
</feature>
<dbReference type="PANTHER" id="PTHR33048:SF160">
    <property type="entry name" value="SAT4 FAMILY MEMBRANE PROTEIN"/>
    <property type="match status" value="1"/>
</dbReference>
<dbReference type="PROSITE" id="PS51257">
    <property type="entry name" value="PROKAR_LIPOPROTEIN"/>
    <property type="match status" value="1"/>
</dbReference>
<reference evidence="19" key="1">
    <citation type="submission" date="2022-06" db="EMBL/GenBank/DDBJ databases">
        <title>Complete genome sequences of two strains of the flax pathogen Septoria linicola.</title>
        <authorList>
            <person name="Lapalu N."/>
            <person name="Simon A."/>
            <person name="Demenou B."/>
            <person name="Paumier D."/>
            <person name="Guillot M.-P."/>
            <person name="Gout L."/>
            <person name="Valade R."/>
        </authorList>
    </citation>
    <scope>NUCLEOTIDE SEQUENCE</scope>
    <source>
        <strain evidence="19">SE15195</strain>
    </source>
</reference>
<feature type="domain" description="CFEM" evidence="17">
    <location>
        <begin position="33"/>
        <end position="98"/>
    </location>
</feature>
<evidence type="ECO:0000256" key="2">
    <source>
        <dbReference type="ARBA" id="ARBA00004589"/>
    </source>
</evidence>
<evidence type="ECO:0000256" key="14">
    <source>
        <dbReference type="SAM" id="MobiDB-lite"/>
    </source>
</evidence>
<evidence type="ECO:0000256" key="16">
    <source>
        <dbReference type="SAM" id="SignalP"/>
    </source>
</evidence>
<comment type="subcellular location">
    <subcellularLocation>
        <location evidence="2">Membrane</location>
        <topology evidence="2">Lipid-anchor</topology>
        <topology evidence="2">GPI-anchor</topology>
    </subcellularLocation>
    <subcellularLocation>
        <location evidence="1">Membrane</location>
        <topology evidence="1">Multi-pass membrane protein</topology>
    </subcellularLocation>
    <subcellularLocation>
        <location evidence="3">Secreted</location>
    </subcellularLocation>
</comment>
<evidence type="ECO:0000256" key="6">
    <source>
        <dbReference type="ARBA" id="ARBA00022622"/>
    </source>
</evidence>
<evidence type="ECO:0000256" key="1">
    <source>
        <dbReference type="ARBA" id="ARBA00004141"/>
    </source>
</evidence>
<protein>
    <submittedName>
        <fullName evidence="19">Extracellular membrane protein, CFEM</fullName>
    </submittedName>
</protein>
<feature type="transmembrane region" description="Helical" evidence="15">
    <location>
        <begin position="145"/>
        <end position="168"/>
    </location>
</feature>
<dbReference type="EMBL" id="CP099429">
    <property type="protein sequence ID" value="USW59079.1"/>
    <property type="molecule type" value="Genomic_DNA"/>
</dbReference>
<accession>A0A9Q9B192</accession>
<keyword evidence="8 16" id="KW-0732">Signal</keyword>
<keyword evidence="12" id="KW-0449">Lipoprotein</keyword>
<keyword evidence="11" id="KW-1015">Disulfide bond</keyword>
<keyword evidence="5" id="KW-0964">Secreted</keyword>
<dbReference type="OrthoDB" id="2496787at2759"/>
<feature type="chain" id="PRO_5040142402" evidence="16">
    <location>
        <begin position="18"/>
        <end position="478"/>
    </location>
</feature>
<evidence type="ECO:0000256" key="7">
    <source>
        <dbReference type="ARBA" id="ARBA00022692"/>
    </source>
</evidence>
<feature type="transmembrane region" description="Helical" evidence="15">
    <location>
        <begin position="307"/>
        <end position="326"/>
    </location>
</feature>